<evidence type="ECO:0000313" key="3">
    <source>
        <dbReference type="Proteomes" id="UP000302218"/>
    </source>
</evidence>
<accession>A0A4V1G070</accession>
<feature type="compositionally biased region" description="Low complexity" evidence="1">
    <location>
        <begin position="178"/>
        <end position="189"/>
    </location>
</feature>
<feature type="region of interest" description="Disordered" evidence="1">
    <location>
        <begin position="1"/>
        <end position="76"/>
    </location>
</feature>
<evidence type="ECO:0000313" key="2">
    <source>
        <dbReference type="EMBL" id="QCS44316.1"/>
    </source>
</evidence>
<feature type="region of interest" description="Disordered" evidence="1">
    <location>
        <begin position="166"/>
        <end position="206"/>
    </location>
</feature>
<feature type="compositionally biased region" description="Basic and acidic residues" evidence="1">
    <location>
        <begin position="58"/>
        <end position="75"/>
    </location>
</feature>
<dbReference type="AlphaFoldDB" id="A0A4V1G070"/>
<dbReference type="Proteomes" id="UP000302218">
    <property type="component" value="Chromosome"/>
</dbReference>
<feature type="compositionally biased region" description="Acidic residues" evidence="1">
    <location>
        <begin position="11"/>
        <end position="34"/>
    </location>
</feature>
<sequence>MIALSAGCLSGDEDEGSPDDGTGDPEDGETDDLPDALASYETQPFQSPDRTTSPSAELIHDRDAADDWLDVRDSPPESLTDFIEDTDFEVAVLAKLEAGAPSPCHEMGLESIGIDESEENDDSLALRAAVQETADEKEACATQEVTVGRLVRATFESEPLSKLSVSIRDRHGQSHGIATASESVSESTSGNDGGTDNATESDADSE</sequence>
<organism evidence="2 3">
    <name type="scientific">Natrinema versiforme</name>
    <dbReference type="NCBI Taxonomy" id="88724"/>
    <lineage>
        <taxon>Archaea</taxon>
        <taxon>Methanobacteriati</taxon>
        <taxon>Methanobacteriota</taxon>
        <taxon>Stenosarchaea group</taxon>
        <taxon>Halobacteria</taxon>
        <taxon>Halobacteriales</taxon>
        <taxon>Natrialbaceae</taxon>
        <taxon>Natrinema</taxon>
    </lineage>
</organism>
<evidence type="ECO:0000256" key="1">
    <source>
        <dbReference type="SAM" id="MobiDB-lite"/>
    </source>
</evidence>
<reference evidence="3" key="1">
    <citation type="submission" date="2019-05" db="EMBL/GenBank/DDBJ databases">
        <title>Genome sequence and methylation pattern of the halophilic Archaeon Natrinema versiforme BOL5-4.</title>
        <authorList>
            <person name="DasSarma P."/>
            <person name="Anton B.P."/>
            <person name="DasSarma S.L."/>
            <person name="Martinez F.L."/>
            <person name="Guzman D."/>
            <person name="Roberts R.J."/>
            <person name="DasSarma S."/>
        </authorList>
    </citation>
    <scope>NUCLEOTIDE SEQUENCE [LARGE SCALE GENOMIC DNA]</scope>
    <source>
        <strain evidence="3">BOL5-4</strain>
    </source>
</reference>
<gene>
    <name evidence="2" type="ORF">FEJ81_11315</name>
</gene>
<dbReference type="EMBL" id="CP040330">
    <property type="protein sequence ID" value="QCS44316.1"/>
    <property type="molecule type" value="Genomic_DNA"/>
</dbReference>
<name>A0A4V1G070_9EURY</name>
<protein>
    <submittedName>
        <fullName evidence="2">SOS response-associated peptidase</fullName>
    </submittedName>
</protein>
<dbReference type="KEGG" id="nvr:FEJ81_11315"/>
<feature type="compositionally biased region" description="Polar residues" evidence="1">
    <location>
        <begin position="40"/>
        <end position="55"/>
    </location>
</feature>
<proteinExistence type="predicted"/>